<dbReference type="PANTHER" id="PTHR10288">
    <property type="entry name" value="KH DOMAIN CONTAINING RNA BINDING PROTEIN"/>
    <property type="match status" value="1"/>
</dbReference>
<feature type="domain" description="K Homology" evidence="5">
    <location>
        <begin position="345"/>
        <end position="418"/>
    </location>
</feature>
<feature type="compositionally biased region" description="Acidic residues" evidence="4">
    <location>
        <begin position="506"/>
        <end position="519"/>
    </location>
</feature>
<dbReference type="GO" id="GO:0003723">
    <property type="term" value="F:RNA binding"/>
    <property type="evidence" value="ECO:0007669"/>
    <property type="project" value="UniProtKB-UniRule"/>
</dbReference>
<protein>
    <recommendedName>
        <fullName evidence="5">K Homology domain-containing protein</fullName>
    </recommendedName>
</protein>
<feature type="compositionally biased region" description="Polar residues" evidence="4">
    <location>
        <begin position="230"/>
        <end position="239"/>
    </location>
</feature>
<keyword evidence="2" id="KW-0694">RNA-binding</keyword>
<sequence length="614" mass="70047">MSNSNTTNPPLFNNNKSLYGTRTQTNQSSKKISIIEDKATLEPVRPFPSSPNASSTHPNSSFQRNASSELSSSQLHKQIQIQKQALNSINLDQMHQNVYHQLDEWKNMMYNRVDSMKSRMLEENAQSHNQLISLQNVMKNLLEEEIIKQLLLLKTNPQLINDQELDEIEQRLERVNAEIEFMKRCDVQLDSSNTQIVGDIHLHKMTDFSKHQPLPQPPPSPPPHSSVLPTISSQLSTTISDEKELDQTPTASELTASKPIPPVWTDATRQGLNSLSHYLPFRLLIPNNVREKLIDSFDIEHFESELALSCESPIESILTIINQDDLDVSVEILNDLMIAFQCSSSQYELRLLYPKKFISIITGKRNERLDRLKDKYQLDMMKVFPQACPLSDERVILLRCQHADYIIYCLREVIQNVLEQGHFDNEDQSYAMYDPSENYDESSAHEYGGYKSNDICEVTLADNNNDASMEDLTETKQRSSASAHSSSSSSLTKHRHNSEEIPLNYDDTEPESDDDDDNDDSKRSQSSEDKRIFVKKLNTVKGRQVGLLIGPFGQHITQIREQTGAKIHLTNDDNEPSVIKGTKSQINQALRLIRECLQTQKPIPRTAFKGGRRR</sequence>
<evidence type="ECO:0000313" key="6">
    <source>
        <dbReference type="EMBL" id="CAF1088855.1"/>
    </source>
</evidence>
<reference evidence="6" key="1">
    <citation type="submission" date="2021-02" db="EMBL/GenBank/DDBJ databases">
        <authorList>
            <person name="Nowell W R."/>
        </authorList>
    </citation>
    <scope>NUCLEOTIDE SEQUENCE</scope>
</reference>
<dbReference type="Proteomes" id="UP000663852">
    <property type="component" value="Unassembled WGS sequence"/>
</dbReference>
<evidence type="ECO:0000256" key="2">
    <source>
        <dbReference type="PROSITE-ProRule" id="PRU00117"/>
    </source>
</evidence>
<comment type="caution">
    <text evidence="6">The sequence shown here is derived from an EMBL/GenBank/DDBJ whole genome shotgun (WGS) entry which is preliminary data.</text>
</comment>
<keyword evidence="1" id="KW-0677">Repeat</keyword>
<dbReference type="PROSITE" id="PS50084">
    <property type="entry name" value="KH_TYPE_1"/>
    <property type="match status" value="1"/>
</dbReference>
<keyword evidence="3" id="KW-0175">Coiled coil</keyword>
<feature type="compositionally biased region" description="Polar residues" evidence="4">
    <location>
        <begin position="1"/>
        <end position="31"/>
    </location>
</feature>
<dbReference type="AlphaFoldDB" id="A0A814N9A7"/>
<dbReference type="InterPro" id="IPR036612">
    <property type="entry name" value="KH_dom_type_1_sf"/>
</dbReference>
<evidence type="ECO:0000313" key="7">
    <source>
        <dbReference type="Proteomes" id="UP000663852"/>
    </source>
</evidence>
<feature type="domain" description="K Homology" evidence="5">
    <location>
        <begin position="526"/>
        <end position="598"/>
    </location>
</feature>
<evidence type="ECO:0000256" key="1">
    <source>
        <dbReference type="ARBA" id="ARBA00022737"/>
    </source>
</evidence>
<proteinExistence type="predicted"/>
<feature type="compositionally biased region" description="Polar residues" evidence="4">
    <location>
        <begin position="50"/>
        <end position="75"/>
    </location>
</feature>
<dbReference type="OrthoDB" id="10027144at2759"/>
<evidence type="ECO:0000256" key="3">
    <source>
        <dbReference type="SAM" id="Coils"/>
    </source>
</evidence>
<dbReference type="CDD" id="cd00105">
    <property type="entry name" value="KH-I"/>
    <property type="match status" value="1"/>
</dbReference>
<feature type="region of interest" description="Disordered" evidence="4">
    <location>
        <begin position="471"/>
        <end position="527"/>
    </location>
</feature>
<organism evidence="6 7">
    <name type="scientific">Adineta ricciae</name>
    <name type="common">Rotifer</name>
    <dbReference type="NCBI Taxonomy" id="249248"/>
    <lineage>
        <taxon>Eukaryota</taxon>
        <taxon>Metazoa</taxon>
        <taxon>Spiralia</taxon>
        <taxon>Gnathifera</taxon>
        <taxon>Rotifera</taxon>
        <taxon>Eurotatoria</taxon>
        <taxon>Bdelloidea</taxon>
        <taxon>Adinetida</taxon>
        <taxon>Adinetidae</taxon>
        <taxon>Adineta</taxon>
    </lineage>
</organism>
<dbReference type="InterPro" id="IPR004087">
    <property type="entry name" value="KH_dom"/>
</dbReference>
<dbReference type="Gene3D" id="3.30.1370.10">
    <property type="entry name" value="K Homology domain, type 1"/>
    <property type="match status" value="1"/>
</dbReference>
<gene>
    <name evidence="6" type="ORF">EDS130_LOCUS19367</name>
</gene>
<dbReference type="InterPro" id="IPR004088">
    <property type="entry name" value="KH_dom_type_1"/>
</dbReference>
<accession>A0A814N9A7</accession>
<name>A0A814N9A7_ADIRI</name>
<evidence type="ECO:0000259" key="5">
    <source>
        <dbReference type="SMART" id="SM00322"/>
    </source>
</evidence>
<dbReference type="SUPFAM" id="SSF54791">
    <property type="entry name" value="Eukaryotic type KH-domain (KH-domain type I)"/>
    <property type="match status" value="1"/>
</dbReference>
<evidence type="ECO:0000256" key="4">
    <source>
        <dbReference type="SAM" id="MobiDB-lite"/>
    </source>
</evidence>
<dbReference type="Pfam" id="PF00013">
    <property type="entry name" value="KH_1"/>
    <property type="match status" value="1"/>
</dbReference>
<feature type="region of interest" description="Disordered" evidence="4">
    <location>
        <begin position="1"/>
        <end position="75"/>
    </location>
</feature>
<feature type="coiled-coil region" evidence="3">
    <location>
        <begin position="124"/>
        <end position="185"/>
    </location>
</feature>
<feature type="compositionally biased region" description="Pro residues" evidence="4">
    <location>
        <begin position="214"/>
        <end position="224"/>
    </location>
</feature>
<feature type="region of interest" description="Disordered" evidence="4">
    <location>
        <begin position="208"/>
        <end position="262"/>
    </location>
</feature>
<dbReference type="SMART" id="SM00322">
    <property type="entry name" value="KH"/>
    <property type="match status" value="2"/>
</dbReference>
<feature type="compositionally biased region" description="Low complexity" evidence="4">
    <location>
        <begin position="479"/>
        <end position="490"/>
    </location>
</feature>
<dbReference type="EMBL" id="CAJNOJ010000093">
    <property type="protein sequence ID" value="CAF1088855.1"/>
    <property type="molecule type" value="Genomic_DNA"/>
</dbReference>